<name>A0A915L4T8_ROMCU</name>
<reference evidence="2" key="1">
    <citation type="submission" date="2022-11" db="UniProtKB">
        <authorList>
            <consortium name="WormBaseParasite"/>
        </authorList>
    </citation>
    <scope>IDENTIFICATION</scope>
</reference>
<evidence type="ECO:0000313" key="1">
    <source>
        <dbReference type="Proteomes" id="UP000887565"/>
    </source>
</evidence>
<proteinExistence type="predicted"/>
<dbReference type="Proteomes" id="UP000887565">
    <property type="component" value="Unplaced"/>
</dbReference>
<protein>
    <submittedName>
        <fullName evidence="2">Uncharacterized protein</fullName>
    </submittedName>
</protein>
<dbReference type="AlphaFoldDB" id="A0A915L4T8"/>
<evidence type="ECO:0000313" key="2">
    <source>
        <dbReference type="WBParaSite" id="nRc.2.0.1.t46074-RA"/>
    </source>
</evidence>
<keyword evidence="1" id="KW-1185">Reference proteome</keyword>
<accession>A0A915L4T8</accession>
<sequence>MSDPNAMIQVQQQQLPYLPPNYPGLPMVGVDCLNHPLFPGQLLPNMVVPPPAHFQVPQFLIMQFQPGQARYYHQFLVPSGLQMPPPTIIPPIHNVQGEEQMDIPGPST</sequence>
<organism evidence="1 2">
    <name type="scientific">Romanomermis culicivorax</name>
    <name type="common">Nematode worm</name>
    <dbReference type="NCBI Taxonomy" id="13658"/>
    <lineage>
        <taxon>Eukaryota</taxon>
        <taxon>Metazoa</taxon>
        <taxon>Ecdysozoa</taxon>
        <taxon>Nematoda</taxon>
        <taxon>Enoplea</taxon>
        <taxon>Dorylaimia</taxon>
        <taxon>Mermithida</taxon>
        <taxon>Mermithoidea</taxon>
        <taxon>Mermithidae</taxon>
        <taxon>Romanomermis</taxon>
    </lineage>
</organism>
<dbReference type="WBParaSite" id="nRc.2.0.1.t46074-RA">
    <property type="protein sequence ID" value="nRc.2.0.1.t46074-RA"/>
    <property type="gene ID" value="nRc.2.0.1.g46074"/>
</dbReference>